<dbReference type="InterPro" id="IPR012795">
    <property type="entry name" value="tRNA_Ile_lys_synt_N"/>
</dbReference>
<dbReference type="Gene3D" id="3.40.50.1240">
    <property type="entry name" value="Phosphoglycerate mutase-like"/>
    <property type="match status" value="1"/>
</dbReference>
<evidence type="ECO:0000256" key="6">
    <source>
        <dbReference type="ARBA" id="ARBA00048539"/>
    </source>
</evidence>
<dbReference type="CDD" id="cd01992">
    <property type="entry name" value="TilS_N"/>
    <property type="match status" value="1"/>
</dbReference>
<evidence type="ECO:0000256" key="2">
    <source>
        <dbReference type="ARBA" id="ARBA00022598"/>
    </source>
</evidence>
<dbReference type="AlphaFoldDB" id="A0AAD9W389"/>
<gene>
    <name evidence="8" type="ORF">N8I77_005723</name>
</gene>
<dbReference type="GO" id="GO:0008033">
    <property type="term" value="P:tRNA processing"/>
    <property type="evidence" value="ECO:0007669"/>
    <property type="project" value="UniProtKB-KW"/>
</dbReference>
<dbReference type="InterPro" id="IPR011063">
    <property type="entry name" value="TilS/TtcA_N"/>
</dbReference>
<keyword evidence="4" id="KW-0547">Nucleotide-binding</keyword>
<dbReference type="InterPro" id="IPR012094">
    <property type="entry name" value="tRNA_Ile_lys_synt"/>
</dbReference>
<accession>A0AAD9W389</accession>
<evidence type="ECO:0000256" key="4">
    <source>
        <dbReference type="ARBA" id="ARBA00022741"/>
    </source>
</evidence>
<dbReference type="PANTHER" id="PTHR43033">
    <property type="entry name" value="TRNA(ILE)-LYSIDINE SYNTHASE-RELATED"/>
    <property type="match status" value="1"/>
</dbReference>
<dbReference type="Proteomes" id="UP001265746">
    <property type="component" value="Unassembled WGS sequence"/>
</dbReference>
<dbReference type="InterPro" id="IPR029033">
    <property type="entry name" value="His_PPase_superfam"/>
</dbReference>
<comment type="caution">
    <text evidence="8">The sequence shown here is derived from an EMBL/GenBank/DDBJ whole genome shotgun (WGS) entry which is preliminary data.</text>
</comment>
<comment type="catalytic activity">
    <reaction evidence="6">
        <text>cytidine(34) in tRNA(Ile2) + L-lysine + ATP = lysidine(34) in tRNA(Ile2) + AMP + diphosphate + H(+)</text>
        <dbReference type="Rhea" id="RHEA:43744"/>
        <dbReference type="Rhea" id="RHEA-COMP:10625"/>
        <dbReference type="Rhea" id="RHEA-COMP:10670"/>
        <dbReference type="ChEBI" id="CHEBI:15378"/>
        <dbReference type="ChEBI" id="CHEBI:30616"/>
        <dbReference type="ChEBI" id="CHEBI:32551"/>
        <dbReference type="ChEBI" id="CHEBI:33019"/>
        <dbReference type="ChEBI" id="CHEBI:82748"/>
        <dbReference type="ChEBI" id="CHEBI:83665"/>
        <dbReference type="ChEBI" id="CHEBI:456215"/>
        <dbReference type="EC" id="6.3.4.19"/>
    </reaction>
</comment>
<keyword evidence="5" id="KW-0067">ATP-binding</keyword>
<organism evidence="8 9">
    <name type="scientific">Phomopsis amygdali</name>
    <name type="common">Fusicoccum amygdali</name>
    <dbReference type="NCBI Taxonomy" id="1214568"/>
    <lineage>
        <taxon>Eukaryota</taxon>
        <taxon>Fungi</taxon>
        <taxon>Dikarya</taxon>
        <taxon>Ascomycota</taxon>
        <taxon>Pezizomycotina</taxon>
        <taxon>Sordariomycetes</taxon>
        <taxon>Sordariomycetidae</taxon>
        <taxon>Diaporthales</taxon>
        <taxon>Diaporthaceae</taxon>
        <taxon>Diaporthe</taxon>
    </lineage>
</organism>
<dbReference type="SUPFAM" id="SSF52402">
    <property type="entry name" value="Adenine nucleotide alpha hydrolases-like"/>
    <property type="match status" value="1"/>
</dbReference>
<dbReference type="GO" id="GO:0032267">
    <property type="term" value="F:tRNA(Ile)-lysidine synthase activity"/>
    <property type="evidence" value="ECO:0007669"/>
    <property type="project" value="UniProtKB-EC"/>
</dbReference>
<dbReference type="HAMAP" id="MF_01161">
    <property type="entry name" value="tRNA_Ile_lys_synt"/>
    <property type="match status" value="1"/>
</dbReference>
<dbReference type="EC" id="6.3.4.19" evidence="1"/>
<keyword evidence="9" id="KW-1185">Reference proteome</keyword>
<dbReference type="Gene3D" id="3.40.50.620">
    <property type="entry name" value="HUPs"/>
    <property type="match status" value="1"/>
</dbReference>
<protein>
    <recommendedName>
        <fullName evidence="1">tRNA(Ile)-lysidine synthetase</fullName>
        <ecNumber evidence="1">6.3.4.19</ecNumber>
    </recommendedName>
</protein>
<dbReference type="SUPFAM" id="SSF53254">
    <property type="entry name" value="Phosphoglycerate mutase-like"/>
    <property type="match status" value="1"/>
</dbReference>
<keyword evidence="2" id="KW-0436">Ligase</keyword>
<dbReference type="EMBL" id="JAUJFL010000003">
    <property type="protein sequence ID" value="KAK2607011.1"/>
    <property type="molecule type" value="Genomic_DNA"/>
</dbReference>
<evidence type="ECO:0000256" key="3">
    <source>
        <dbReference type="ARBA" id="ARBA00022694"/>
    </source>
</evidence>
<evidence type="ECO:0000259" key="7">
    <source>
        <dbReference type="Pfam" id="PF01171"/>
    </source>
</evidence>
<evidence type="ECO:0000313" key="9">
    <source>
        <dbReference type="Proteomes" id="UP001265746"/>
    </source>
</evidence>
<dbReference type="Pfam" id="PF01171">
    <property type="entry name" value="ATP_bind_3"/>
    <property type="match status" value="2"/>
</dbReference>
<proteinExistence type="inferred from homology"/>
<sequence>MSSIPHVLHRTAKPVAVAEFVDAVQAICHPRFPGSRGRQERPVGLAISGGVDSMALAYLCSRVHRNRQSLKVADNPVSAYHCIVVDHRMREGSDLEAEAVRANLTNLGLKVHAVSIRWREILEDTGYSHPKELPNFETVARRLRYRKMAFLCAKAKMASLFFAHHEDDQYETVLMRLLSGHSAAGLLGMRSATDIPESHDCHGAYQSGMVDDQASRAPMINYRPTRYELFSIRDQMMADIDPELVARELKEGTRSSAYLEDEFDVYVPKAKMMLPVAPPQIEDGGVMVYRPLLEFSKDRLIATCEANGVPWFEDATNQDATLTMRNAVRHLYKNHTLPAALQKPAILDMSRRLRRQAELDEAEVDRLLGRTIVRDFESTAGTVVVQLPSFRIPGIRRGVNNEARRARRLEHYRYIAALLLKRLLAMVTPEHQGPFATNLQNQVLRLFPSLNDDPSTYPKHPKAFNVSSVHFLPVHTSTDPRAPMSWYLTREPYVSGRPLPSCAFGRLSIRMRWRRRPEVWRWPAWKPWQLWDGRFWVRICNRSNVHAAVAPFEVRHAKAFRDSLPDGHARDKLMALLKHHAPGKVRYTLPAIYTGGDYEKALREPEGGPDMEQAQLLDEAEVRRQWKEMGPLGQRQEYHRIREWEREAGIWEVSQAMANAEHEKRVLVALPTLGISRRGLSNWISGVLLVFLLSQADGISLRLWEGKSPILHTATSQEEGSTPTMANSTAVDLGWYPPSQTVINNLTSVVSDSTTGVYGFIYNSSQTPDKAYGTYNWCNMPHVRGSDYKVPSDEYELVYVELMHRHHKRTPYAANSFPVESYTWDCDDEGLYFFARPFSDASLPDPNIGKNASALAFWDGFSGFNPFGAIAQGFKGSCQFPQISSQGLDDSWQHGADLYAAYHDLLGFLPDQDDETWREKVKYRVTNNVITSEVAGMVINGMWGTTASVPLLIQPTGVDSLEPSYTCASSAAQFNNIKSDSNTAWAAHFDATQDLYATLDGISGVSPTDSGFHASFDHYYDNLSARQCHGKPLPCKLVNVTGADGTTSLVNDTTACVTQDMADEVYRLGNWEYSQIYRDAGPSALAASASSLGVWVAELAAHLRDVVDGTGDGTLWFHNVAHDGSVSRLLGILQADEMVWPGMGSEVVFELWKKEGGYYVRVLFGGRVLTSSNPSLGVMDMIPAETLLAYFDGLAGVKADLIVGKCNSAS</sequence>
<evidence type="ECO:0000256" key="1">
    <source>
        <dbReference type="ARBA" id="ARBA00013267"/>
    </source>
</evidence>
<keyword evidence="3" id="KW-0819">tRNA processing</keyword>
<dbReference type="PANTHER" id="PTHR43033:SF1">
    <property type="entry name" value="TRNA(ILE)-LYSIDINE SYNTHASE-RELATED"/>
    <property type="match status" value="1"/>
</dbReference>
<dbReference type="InterPro" id="IPR014729">
    <property type="entry name" value="Rossmann-like_a/b/a_fold"/>
</dbReference>
<evidence type="ECO:0000256" key="5">
    <source>
        <dbReference type="ARBA" id="ARBA00022840"/>
    </source>
</evidence>
<name>A0AAD9W389_PHOAM</name>
<feature type="domain" description="tRNA(Ile)-lysidine/2-thiocytidine synthase N-terminal" evidence="7">
    <location>
        <begin position="44"/>
        <end position="195"/>
    </location>
</feature>
<evidence type="ECO:0000313" key="8">
    <source>
        <dbReference type="EMBL" id="KAK2607011.1"/>
    </source>
</evidence>
<feature type="domain" description="tRNA(Ile)-lysidine/2-thiocytidine synthase N-terminal" evidence="7">
    <location>
        <begin position="284"/>
        <end position="330"/>
    </location>
</feature>
<reference evidence="8" key="1">
    <citation type="submission" date="2023-06" db="EMBL/GenBank/DDBJ databases">
        <authorList>
            <person name="Noh H."/>
        </authorList>
    </citation>
    <scope>NUCLEOTIDE SEQUENCE</scope>
    <source>
        <strain evidence="8">DUCC20226</strain>
    </source>
</reference>
<dbReference type="GO" id="GO:0005524">
    <property type="term" value="F:ATP binding"/>
    <property type="evidence" value="ECO:0007669"/>
    <property type="project" value="UniProtKB-KW"/>
</dbReference>